<comment type="caution">
    <text evidence="1">The sequence shown here is derived from an EMBL/GenBank/DDBJ whole genome shotgun (WGS) entry which is preliminary data.</text>
</comment>
<evidence type="ECO:0000313" key="2">
    <source>
        <dbReference type="Proteomes" id="UP000092188"/>
    </source>
</evidence>
<gene>
    <name evidence="1" type="ORF">BAY36_02735</name>
</gene>
<accession>A0AB36DRS3</accession>
<protein>
    <submittedName>
        <fullName evidence="1">Uncharacterized protein</fullName>
    </submittedName>
</protein>
<dbReference type="Proteomes" id="UP000092188">
    <property type="component" value="Unassembled WGS sequence"/>
</dbReference>
<proteinExistence type="predicted"/>
<name>A0AB36DRS3_MYCGL</name>
<dbReference type="EMBL" id="MAGQ01000010">
    <property type="protein sequence ID" value="OBU78360.1"/>
    <property type="molecule type" value="Genomic_DNA"/>
</dbReference>
<dbReference type="AlphaFoldDB" id="A0AB36DRS3"/>
<sequence length="100" mass="11942">MLISIKTVYTLKRLSNEKKKFHKNKKNAWRKTKRSDSPKYQRISKINLSYTPFLRFLFVSLITKIYEFKVRLNKVSNCTKLQKQGDEILITIQISSPYLI</sequence>
<organism evidence="1 2">
    <name type="scientific">Mycoplasmoides gallisepticum</name>
    <name type="common">Mycoplasma gallisepticum</name>
    <dbReference type="NCBI Taxonomy" id="2096"/>
    <lineage>
        <taxon>Bacteria</taxon>
        <taxon>Bacillati</taxon>
        <taxon>Mycoplasmatota</taxon>
        <taxon>Mycoplasmoidales</taxon>
        <taxon>Mycoplasmoidaceae</taxon>
        <taxon>Mycoplasmoides</taxon>
    </lineage>
</organism>
<evidence type="ECO:0000313" key="1">
    <source>
        <dbReference type="EMBL" id="OBU78360.1"/>
    </source>
</evidence>
<reference evidence="1 2" key="1">
    <citation type="submission" date="2016-06" db="EMBL/GenBank/DDBJ databases">
        <authorList>
            <person name="Ricketts C."/>
            <person name="Pickler L."/>
            <person name="Maurer J."/>
            <person name="Ayyampalayam S."/>
            <person name="Garcia M."/>
            <person name="Ferguson-Noel N.M."/>
        </authorList>
    </citation>
    <scope>NUCLEOTIDE SEQUENCE [LARGE SCALE GENOMIC DNA]</scope>
    <source>
        <strain evidence="1 2">K6356</strain>
    </source>
</reference>